<gene>
    <name evidence="1" type="ORF">Tci_026289</name>
</gene>
<evidence type="ECO:0000313" key="1">
    <source>
        <dbReference type="EMBL" id="GEU54311.1"/>
    </source>
</evidence>
<accession>A0A6L2KXC4</accession>
<comment type="caution">
    <text evidence="1">The sequence shown here is derived from an EMBL/GenBank/DDBJ whole genome shotgun (WGS) entry which is preliminary data.</text>
</comment>
<sequence length="157" mass="17080">MLCFAKSHDFAATHGSNIVIDGTTERDIFVKRRRIRELNYESMSEPELQVPLSSVSLPEDIGSSASDSHDFAATHGSNIVIDGTTERDIFVKRRRIRELNYESMSEPELQVPLSSVSLPEDIGSSASDVGKSVHSLCVADNVPNDPCTSEISLSGGI</sequence>
<reference evidence="1" key="1">
    <citation type="journal article" date="2019" name="Sci. Rep.">
        <title>Draft genome of Tanacetum cinerariifolium, the natural source of mosquito coil.</title>
        <authorList>
            <person name="Yamashiro T."/>
            <person name="Shiraishi A."/>
            <person name="Satake H."/>
            <person name="Nakayama K."/>
        </authorList>
    </citation>
    <scope>NUCLEOTIDE SEQUENCE</scope>
</reference>
<protein>
    <submittedName>
        <fullName evidence="1">Uncharacterized protein</fullName>
    </submittedName>
</protein>
<organism evidence="1">
    <name type="scientific">Tanacetum cinerariifolium</name>
    <name type="common">Dalmatian daisy</name>
    <name type="synonym">Chrysanthemum cinerariifolium</name>
    <dbReference type="NCBI Taxonomy" id="118510"/>
    <lineage>
        <taxon>Eukaryota</taxon>
        <taxon>Viridiplantae</taxon>
        <taxon>Streptophyta</taxon>
        <taxon>Embryophyta</taxon>
        <taxon>Tracheophyta</taxon>
        <taxon>Spermatophyta</taxon>
        <taxon>Magnoliopsida</taxon>
        <taxon>eudicotyledons</taxon>
        <taxon>Gunneridae</taxon>
        <taxon>Pentapetalae</taxon>
        <taxon>asterids</taxon>
        <taxon>campanulids</taxon>
        <taxon>Asterales</taxon>
        <taxon>Asteraceae</taxon>
        <taxon>Asteroideae</taxon>
        <taxon>Anthemideae</taxon>
        <taxon>Anthemidinae</taxon>
        <taxon>Tanacetum</taxon>
    </lineage>
</organism>
<dbReference type="EMBL" id="BKCJ010003311">
    <property type="protein sequence ID" value="GEU54311.1"/>
    <property type="molecule type" value="Genomic_DNA"/>
</dbReference>
<dbReference type="AlphaFoldDB" id="A0A6L2KXC4"/>
<name>A0A6L2KXC4_TANCI</name>
<proteinExistence type="predicted"/>